<accession>A0A8H6ZPT8</accession>
<feature type="region of interest" description="Disordered" evidence="1">
    <location>
        <begin position="350"/>
        <end position="375"/>
    </location>
</feature>
<dbReference type="AlphaFoldDB" id="A0A8H6ZPT8"/>
<gene>
    <name evidence="2" type="ORF">PC9H_002156</name>
</gene>
<keyword evidence="3" id="KW-1185">Reference proteome</keyword>
<organism evidence="2 3">
    <name type="scientific">Pleurotus ostreatus</name>
    <name type="common">Oyster mushroom</name>
    <name type="synonym">White-rot fungus</name>
    <dbReference type="NCBI Taxonomy" id="5322"/>
    <lineage>
        <taxon>Eukaryota</taxon>
        <taxon>Fungi</taxon>
        <taxon>Dikarya</taxon>
        <taxon>Basidiomycota</taxon>
        <taxon>Agaricomycotina</taxon>
        <taxon>Agaricomycetes</taxon>
        <taxon>Agaricomycetidae</taxon>
        <taxon>Agaricales</taxon>
        <taxon>Pleurotineae</taxon>
        <taxon>Pleurotaceae</taxon>
        <taxon>Pleurotus</taxon>
    </lineage>
</organism>
<evidence type="ECO:0000256" key="1">
    <source>
        <dbReference type="SAM" id="MobiDB-lite"/>
    </source>
</evidence>
<comment type="caution">
    <text evidence="2">The sequence shown here is derived from an EMBL/GenBank/DDBJ whole genome shotgun (WGS) entry which is preliminary data.</text>
</comment>
<protein>
    <submittedName>
        <fullName evidence="2">Uncharacterized protein</fullName>
    </submittedName>
</protein>
<dbReference type="EMBL" id="JACETU010000010">
    <property type="protein sequence ID" value="KAF7419565.1"/>
    <property type="molecule type" value="Genomic_DNA"/>
</dbReference>
<dbReference type="Proteomes" id="UP000623687">
    <property type="component" value="Unassembled WGS sequence"/>
</dbReference>
<sequence>MKEKSSQSFQPTRANADQSSRTDGYSQPLVNNQNLGDNVDIFHVDPWLLQETLGDSHIAVGLNKPKVITGTENRGSVSIRKVVERRITPAQHLYMIDYRNLETFHGFVSSPSVTSKMFGQSTMHPCHRSPLPLPPLRPSFPIEATTPRSMLTSNGHLSFAPTNGSLSIPSPLNTMEYLALPGTAGSAVSLPPAPSSICIPNEEDTMWSMRLIDELAAEEHKPARGPALSYAWNEGPLPPLEQAQNRLGLPLFVAQPVEPSVPKAPIPAKVHKKIIYDQEIVTCECGKVGMRGVIRRHQKRKCPNKIPVGPRCPDCQRVFSSNGALRQHRANIARCLKNVARMTRCVAAPMTPDSTSAPGLGALGPSQQRTSLSDDELQYPDDAQCASILDAELQYPDDSECALDAEPLVSQQGTFDAGSSDMVL</sequence>
<feature type="region of interest" description="Disordered" evidence="1">
    <location>
        <begin position="1"/>
        <end position="30"/>
    </location>
</feature>
<reference evidence="2" key="1">
    <citation type="submission" date="2019-07" db="EMBL/GenBank/DDBJ databases">
        <authorList>
            <person name="Palmer J.M."/>
        </authorList>
    </citation>
    <scope>NUCLEOTIDE SEQUENCE</scope>
    <source>
        <strain evidence="2">PC9</strain>
    </source>
</reference>
<dbReference type="GeneID" id="59371997"/>
<dbReference type="RefSeq" id="XP_036626419.1">
    <property type="nucleotide sequence ID" value="XM_036771798.1"/>
</dbReference>
<proteinExistence type="predicted"/>
<dbReference type="VEuPathDB" id="FungiDB:PC9H_002156"/>
<dbReference type="OrthoDB" id="10427388at2759"/>
<evidence type="ECO:0000313" key="2">
    <source>
        <dbReference type="EMBL" id="KAF7419565.1"/>
    </source>
</evidence>
<name>A0A8H6ZPT8_PLEOS</name>
<evidence type="ECO:0000313" key="3">
    <source>
        <dbReference type="Proteomes" id="UP000623687"/>
    </source>
</evidence>